<dbReference type="EMBL" id="CP144921">
    <property type="protein sequence ID" value="WWA30329.1"/>
    <property type="molecule type" value="Genomic_DNA"/>
</dbReference>
<accession>A0ABZ2CT41</accession>
<reference evidence="1 2" key="1">
    <citation type="submission" date="2024-01" db="EMBL/GenBank/DDBJ databases">
        <title>Culturomics analysis of mouse respiratory tract.</title>
        <authorList>
            <person name="Phillips A.M."/>
            <person name="Collette N.M."/>
            <person name="Mageeney C.M."/>
            <person name="Sinha A."/>
            <person name="Hern K.E."/>
            <person name="Arkin A.P."/>
            <person name="Williams K.P."/>
            <person name="Branda S."/>
        </authorList>
    </citation>
    <scope>NUCLEOTIDE SEQUENCE [LARGE SCALE GENOMIC DNA]</scope>
    <source>
        <strain evidence="1 2">CP20</strain>
    </source>
</reference>
<dbReference type="Pfam" id="PF12789">
    <property type="entry name" value="PTR"/>
    <property type="match status" value="2"/>
</dbReference>
<evidence type="ECO:0000313" key="2">
    <source>
        <dbReference type="Proteomes" id="UP001341136"/>
    </source>
</evidence>
<dbReference type="RefSeq" id="WP_212952912.1">
    <property type="nucleotide sequence ID" value="NZ_CP144921.1"/>
</dbReference>
<sequence length="129" mass="13359">MSLTDKDVKRLNLSMPVANDVKLGEILKALQEATGGDGGEITVAWADVTGKPSTFPPAAHTHTIAQVDDLQTELDSKLESVAWGDVGSKPSTFPPASHTHTIAQVTGLQAALDDLQAEIDALKGDGGGS</sequence>
<protein>
    <submittedName>
        <fullName evidence="1">Uncharacterized protein</fullName>
    </submittedName>
</protein>
<gene>
    <name evidence="1" type="ORF">V5G21_00605</name>
</gene>
<name>A0ABZ2CT41_9BACI</name>
<organism evidence="1 2">
    <name type="scientific">Shouchella rhizosphaerae</name>
    <dbReference type="NCBI Taxonomy" id="866786"/>
    <lineage>
        <taxon>Bacteria</taxon>
        <taxon>Bacillati</taxon>
        <taxon>Bacillota</taxon>
        <taxon>Bacilli</taxon>
        <taxon>Bacillales</taxon>
        <taxon>Bacillaceae</taxon>
        <taxon>Shouchella</taxon>
    </lineage>
</organism>
<dbReference type="Proteomes" id="UP001341136">
    <property type="component" value="Chromosome"/>
</dbReference>
<proteinExistence type="predicted"/>
<evidence type="ECO:0000313" key="1">
    <source>
        <dbReference type="EMBL" id="WWA30329.1"/>
    </source>
</evidence>
<keyword evidence="2" id="KW-1185">Reference proteome</keyword>